<evidence type="ECO:0000313" key="2">
    <source>
        <dbReference type="Proteomes" id="UP000675881"/>
    </source>
</evidence>
<protein>
    <submittedName>
        <fullName evidence="1">(salmon louse) hypothetical protein</fullName>
    </submittedName>
</protein>
<evidence type="ECO:0000313" key="1">
    <source>
        <dbReference type="EMBL" id="CAF2782456.1"/>
    </source>
</evidence>
<gene>
    <name evidence="1" type="ORF">LSAA_1096</name>
</gene>
<accession>A0A7R8CDR4</accession>
<dbReference type="AlphaFoldDB" id="A0A7R8CDR4"/>
<dbReference type="Proteomes" id="UP000675881">
    <property type="component" value="Chromosome 1"/>
</dbReference>
<dbReference type="EMBL" id="HG994580">
    <property type="protein sequence ID" value="CAF2782456.1"/>
    <property type="molecule type" value="Genomic_DNA"/>
</dbReference>
<reference evidence="1" key="1">
    <citation type="submission" date="2021-02" db="EMBL/GenBank/DDBJ databases">
        <authorList>
            <person name="Bekaert M."/>
        </authorList>
    </citation>
    <scope>NUCLEOTIDE SEQUENCE</scope>
    <source>
        <strain evidence="1">IoA-00</strain>
    </source>
</reference>
<proteinExistence type="predicted"/>
<sequence>MTDNSMALNNSASTSMMNVAKEFNVERYNLMRVVDDSKLRCDTQFDTHWEQFPQDQQTTEPPSGVPPPKLPRNLNHLNDSVVDRKIGHLQRKWKSGSKRLDYSTLDVAVGEIKTRLSEHSLQKKSLFHPDCCGEGPHPDDNLRVERNAS</sequence>
<keyword evidence="2" id="KW-1185">Reference proteome</keyword>
<name>A0A7R8CDR4_LEPSM</name>
<organism evidence="1 2">
    <name type="scientific">Lepeophtheirus salmonis</name>
    <name type="common">Salmon louse</name>
    <name type="synonym">Caligus salmonis</name>
    <dbReference type="NCBI Taxonomy" id="72036"/>
    <lineage>
        <taxon>Eukaryota</taxon>
        <taxon>Metazoa</taxon>
        <taxon>Ecdysozoa</taxon>
        <taxon>Arthropoda</taxon>
        <taxon>Crustacea</taxon>
        <taxon>Multicrustacea</taxon>
        <taxon>Hexanauplia</taxon>
        <taxon>Copepoda</taxon>
        <taxon>Siphonostomatoida</taxon>
        <taxon>Caligidae</taxon>
        <taxon>Lepeophtheirus</taxon>
    </lineage>
</organism>